<comment type="subcellular location">
    <subcellularLocation>
        <location evidence="1 7">Cell membrane</location>
        <topology evidence="1 7">Multi-pass membrane protein</topology>
    </subcellularLocation>
</comment>
<evidence type="ECO:0000256" key="1">
    <source>
        <dbReference type="ARBA" id="ARBA00004651"/>
    </source>
</evidence>
<proteinExistence type="inferred from homology"/>
<dbReference type="CDD" id="cd06261">
    <property type="entry name" value="TM_PBP2"/>
    <property type="match status" value="1"/>
</dbReference>
<evidence type="ECO:0000256" key="4">
    <source>
        <dbReference type="ARBA" id="ARBA00022692"/>
    </source>
</evidence>
<organism evidence="9 10">
    <name type="scientific">Jeotgalibacillus proteolyticus</name>
    <dbReference type="NCBI Taxonomy" id="2082395"/>
    <lineage>
        <taxon>Bacteria</taxon>
        <taxon>Bacillati</taxon>
        <taxon>Bacillota</taxon>
        <taxon>Bacilli</taxon>
        <taxon>Bacillales</taxon>
        <taxon>Caryophanaceae</taxon>
        <taxon>Jeotgalibacillus</taxon>
    </lineage>
</organism>
<evidence type="ECO:0000313" key="9">
    <source>
        <dbReference type="EMBL" id="PPA71710.1"/>
    </source>
</evidence>
<dbReference type="Pfam" id="PF00528">
    <property type="entry name" value="BPD_transp_1"/>
    <property type="match status" value="1"/>
</dbReference>
<name>A0A2S5GFA3_9BACL</name>
<dbReference type="InterPro" id="IPR000515">
    <property type="entry name" value="MetI-like"/>
</dbReference>
<reference evidence="9 10" key="1">
    <citation type="submission" date="2018-02" db="EMBL/GenBank/DDBJ databases">
        <title>Jeotgalibacillus proteolyticum sp. nov. a protease producing bacterium isolated from ocean sediments of Laizhou Bay.</title>
        <authorList>
            <person name="Li Y."/>
        </authorList>
    </citation>
    <scope>NUCLEOTIDE SEQUENCE [LARGE SCALE GENOMIC DNA]</scope>
    <source>
        <strain evidence="9 10">22-7</strain>
    </source>
</reference>
<evidence type="ECO:0000256" key="6">
    <source>
        <dbReference type="ARBA" id="ARBA00023136"/>
    </source>
</evidence>
<feature type="transmembrane region" description="Helical" evidence="7">
    <location>
        <begin position="246"/>
        <end position="267"/>
    </location>
</feature>
<accession>A0A2S5GFA3</accession>
<dbReference type="GO" id="GO:0055085">
    <property type="term" value="P:transmembrane transport"/>
    <property type="evidence" value="ECO:0007669"/>
    <property type="project" value="InterPro"/>
</dbReference>
<feature type="transmembrane region" description="Helical" evidence="7">
    <location>
        <begin position="299"/>
        <end position="320"/>
    </location>
</feature>
<dbReference type="RefSeq" id="WP_104057199.1">
    <property type="nucleotide sequence ID" value="NZ_PREZ01000002.1"/>
</dbReference>
<dbReference type="InterPro" id="IPR035906">
    <property type="entry name" value="MetI-like_sf"/>
</dbReference>
<dbReference type="SUPFAM" id="SSF161098">
    <property type="entry name" value="MetI-like"/>
    <property type="match status" value="1"/>
</dbReference>
<dbReference type="AlphaFoldDB" id="A0A2S5GFA3"/>
<keyword evidence="5 7" id="KW-1133">Transmembrane helix</keyword>
<protein>
    <submittedName>
        <fullName evidence="9">ABC transporter permease</fullName>
    </submittedName>
</protein>
<dbReference type="Gene3D" id="1.10.3720.10">
    <property type="entry name" value="MetI-like"/>
    <property type="match status" value="1"/>
</dbReference>
<evidence type="ECO:0000256" key="7">
    <source>
        <dbReference type="RuleBase" id="RU363032"/>
    </source>
</evidence>
<dbReference type="PROSITE" id="PS50928">
    <property type="entry name" value="ABC_TM1"/>
    <property type="match status" value="1"/>
</dbReference>
<comment type="similarity">
    <text evidence="7">Belongs to the binding-protein-dependent transport system permease family.</text>
</comment>
<keyword evidence="2 7" id="KW-0813">Transport</keyword>
<feature type="transmembrane region" description="Helical" evidence="7">
    <location>
        <begin position="146"/>
        <end position="166"/>
    </location>
</feature>
<sequence>MQNLVKPQKEFEENQLYAAQQNKQPPKKEKKSKIKQQLKYIKNNYILYLLILPAIILTIIFKYIPMYGALIAFKDFSPMKGILGSEWVGLKHFTAFLTSPNFLAIFMNTLKLSSFELLLGFPIPIILALMLNQIRRAKAKKNIQLVLYAPHFISVVVISGMVFLFLSPTGPINVILTNVFGTSFSFMSDPDSFRSIYITSGIWQGAGWASIIYVAALANVDPQLHDAATIDGASLLQRIIHIELPVLKPVMAVLFILAAGGIMAIGFEKAYLLQTSMNLPTSEIIPTYVYKRGLLAGDYSFATAVGLFNAVINVGLLIFVNQVVKKLNEGEGLI</sequence>
<dbReference type="InterPro" id="IPR050809">
    <property type="entry name" value="UgpAE/MalFG_permease"/>
</dbReference>
<keyword evidence="6 7" id="KW-0472">Membrane</keyword>
<feature type="domain" description="ABC transmembrane type-1" evidence="8">
    <location>
        <begin position="106"/>
        <end position="320"/>
    </location>
</feature>
<dbReference type="GO" id="GO:0005886">
    <property type="term" value="C:plasma membrane"/>
    <property type="evidence" value="ECO:0007669"/>
    <property type="project" value="UniProtKB-SubCell"/>
</dbReference>
<dbReference type="Proteomes" id="UP000239047">
    <property type="component" value="Unassembled WGS sequence"/>
</dbReference>
<feature type="transmembrane region" description="Helical" evidence="7">
    <location>
        <begin position="196"/>
        <end position="216"/>
    </location>
</feature>
<dbReference type="PANTHER" id="PTHR43227:SF11">
    <property type="entry name" value="BLL4140 PROTEIN"/>
    <property type="match status" value="1"/>
</dbReference>
<dbReference type="EMBL" id="PREZ01000002">
    <property type="protein sequence ID" value="PPA71710.1"/>
    <property type="molecule type" value="Genomic_DNA"/>
</dbReference>
<evidence type="ECO:0000256" key="3">
    <source>
        <dbReference type="ARBA" id="ARBA00022475"/>
    </source>
</evidence>
<keyword evidence="3" id="KW-1003">Cell membrane</keyword>
<feature type="transmembrane region" description="Helical" evidence="7">
    <location>
        <begin position="45"/>
        <end position="64"/>
    </location>
</feature>
<dbReference type="PANTHER" id="PTHR43227">
    <property type="entry name" value="BLL4140 PROTEIN"/>
    <property type="match status" value="1"/>
</dbReference>
<keyword evidence="10" id="KW-1185">Reference proteome</keyword>
<evidence type="ECO:0000256" key="2">
    <source>
        <dbReference type="ARBA" id="ARBA00022448"/>
    </source>
</evidence>
<feature type="transmembrane region" description="Helical" evidence="7">
    <location>
        <begin position="117"/>
        <end position="134"/>
    </location>
</feature>
<dbReference type="OrthoDB" id="9785836at2"/>
<gene>
    <name evidence="9" type="ORF">C4B60_06565</name>
</gene>
<evidence type="ECO:0000256" key="5">
    <source>
        <dbReference type="ARBA" id="ARBA00022989"/>
    </source>
</evidence>
<evidence type="ECO:0000259" key="8">
    <source>
        <dbReference type="PROSITE" id="PS50928"/>
    </source>
</evidence>
<evidence type="ECO:0000313" key="10">
    <source>
        <dbReference type="Proteomes" id="UP000239047"/>
    </source>
</evidence>
<comment type="caution">
    <text evidence="9">The sequence shown here is derived from an EMBL/GenBank/DDBJ whole genome shotgun (WGS) entry which is preliminary data.</text>
</comment>
<keyword evidence="4 7" id="KW-0812">Transmembrane</keyword>